<evidence type="ECO:0000256" key="1">
    <source>
        <dbReference type="ARBA" id="ARBA00022448"/>
    </source>
</evidence>
<feature type="transmembrane region" description="Helical" evidence="9">
    <location>
        <begin position="219"/>
        <end position="237"/>
    </location>
</feature>
<evidence type="ECO:0000256" key="5">
    <source>
        <dbReference type="ARBA" id="ARBA00022692"/>
    </source>
</evidence>
<keyword evidence="8 9" id="KW-0472">Membrane</keyword>
<proteinExistence type="predicted"/>
<keyword evidence="4" id="KW-0288">FMN</keyword>
<evidence type="ECO:0000256" key="2">
    <source>
        <dbReference type="ARBA" id="ARBA00022553"/>
    </source>
</evidence>
<keyword evidence="5 9" id="KW-0812">Transmembrane</keyword>
<evidence type="ECO:0000256" key="9">
    <source>
        <dbReference type="SAM" id="Phobius"/>
    </source>
</evidence>
<dbReference type="InterPro" id="IPR004338">
    <property type="entry name" value="NqrB/RnfD"/>
</dbReference>
<keyword evidence="6" id="KW-1278">Translocase</keyword>
<feature type="transmembrane region" description="Helical" evidence="9">
    <location>
        <begin position="134"/>
        <end position="151"/>
    </location>
</feature>
<keyword evidence="7 9" id="KW-1133">Transmembrane helix</keyword>
<keyword evidence="2" id="KW-0597">Phosphoprotein</keyword>
<evidence type="ECO:0000313" key="10">
    <source>
        <dbReference type="EMBL" id="MBQ0937271.1"/>
    </source>
</evidence>
<feature type="transmembrane region" description="Helical" evidence="9">
    <location>
        <begin position="59"/>
        <end position="76"/>
    </location>
</feature>
<accession>A0ABS5E1G5</accession>
<keyword evidence="1" id="KW-0813">Transport</keyword>
<feature type="transmembrane region" description="Helical" evidence="9">
    <location>
        <begin position="190"/>
        <end position="207"/>
    </location>
</feature>
<dbReference type="EMBL" id="JAGQDG010000007">
    <property type="protein sequence ID" value="MBQ0937271.1"/>
    <property type="molecule type" value="Genomic_DNA"/>
</dbReference>
<evidence type="ECO:0000256" key="7">
    <source>
        <dbReference type="ARBA" id="ARBA00022989"/>
    </source>
</evidence>
<protein>
    <submittedName>
        <fullName evidence="10">RnfABCDGE type electron transport complex subunit D</fullName>
    </submittedName>
</protein>
<evidence type="ECO:0000256" key="3">
    <source>
        <dbReference type="ARBA" id="ARBA00022630"/>
    </source>
</evidence>
<keyword evidence="3" id="KW-0285">Flavoprotein</keyword>
<sequence>MTRLDPRWFQIAFVGCFLAFGALAKDFALTGLQVLGALSASLLTQAFWLRRLGLPARGVGPYLSAVITAIGISVLVRAESVWVHPLLACVACSSKFVVRAGTGEQRSHVFNPANLAAFLAWAVVPGAWLSPGQWGSETLLALWFVALGAWVTRCVGRLDISVSFLLAWGGLLAARLVWLETEASLALSIWWHQFSTGSLLLFAFFMISDPMTTPRTRSLRVAYAVLVALAAFVWQFVLYKPHGLIVMLLLASPLVPLLNRWRPGERPQWLTASGRSPPPSPSAAPGL</sequence>
<keyword evidence="11" id="KW-1185">Reference proteome</keyword>
<feature type="transmembrane region" description="Helical" evidence="9">
    <location>
        <begin position="158"/>
        <end position="178"/>
    </location>
</feature>
<reference evidence="10 11" key="1">
    <citation type="submission" date="2021-04" db="EMBL/GenBank/DDBJ databases">
        <title>The genome sequence of type strain Ideonella paludis KCTC 32238.</title>
        <authorList>
            <person name="Liu Y."/>
        </authorList>
    </citation>
    <scope>NUCLEOTIDE SEQUENCE [LARGE SCALE GENOMIC DNA]</scope>
    <source>
        <strain evidence="10 11">KCTC 32238</strain>
    </source>
</reference>
<name>A0ABS5E1G5_9BURK</name>
<organism evidence="10 11">
    <name type="scientific">Ideonella paludis</name>
    <dbReference type="NCBI Taxonomy" id="1233411"/>
    <lineage>
        <taxon>Bacteria</taxon>
        <taxon>Pseudomonadati</taxon>
        <taxon>Pseudomonadota</taxon>
        <taxon>Betaproteobacteria</taxon>
        <taxon>Burkholderiales</taxon>
        <taxon>Sphaerotilaceae</taxon>
        <taxon>Ideonella</taxon>
    </lineage>
</organism>
<feature type="transmembrane region" description="Helical" evidence="9">
    <location>
        <begin position="110"/>
        <end position="128"/>
    </location>
</feature>
<evidence type="ECO:0000256" key="6">
    <source>
        <dbReference type="ARBA" id="ARBA00022967"/>
    </source>
</evidence>
<evidence type="ECO:0000256" key="4">
    <source>
        <dbReference type="ARBA" id="ARBA00022643"/>
    </source>
</evidence>
<comment type="caution">
    <text evidence="10">The sequence shown here is derived from an EMBL/GenBank/DDBJ whole genome shotgun (WGS) entry which is preliminary data.</text>
</comment>
<evidence type="ECO:0000256" key="8">
    <source>
        <dbReference type="ARBA" id="ARBA00023136"/>
    </source>
</evidence>
<dbReference type="RefSeq" id="WP_210810755.1">
    <property type="nucleotide sequence ID" value="NZ_JAGQDG010000007.1"/>
</dbReference>
<dbReference type="Proteomes" id="UP000672097">
    <property type="component" value="Unassembled WGS sequence"/>
</dbReference>
<dbReference type="PANTHER" id="PTHR30578:SF0">
    <property type="entry name" value="ION-TRANSLOCATING OXIDOREDUCTASE COMPLEX SUBUNIT D"/>
    <property type="match status" value="1"/>
</dbReference>
<dbReference type="PANTHER" id="PTHR30578">
    <property type="entry name" value="ELECTRON TRANSPORT COMPLEX PROTEIN RNFD"/>
    <property type="match status" value="1"/>
</dbReference>
<gene>
    <name evidence="10" type="ORF">KAK11_18240</name>
</gene>
<dbReference type="Pfam" id="PF03116">
    <property type="entry name" value="NQR2_RnfD_RnfE"/>
    <property type="match status" value="1"/>
</dbReference>
<evidence type="ECO:0000313" key="11">
    <source>
        <dbReference type="Proteomes" id="UP000672097"/>
    </source>
</evidence>